<name>A0ABD5TYJ4_9EURY</name>
<keyword evidence="2" id="KW-1185">Reference proteome</keyword>
<gene>
    <name evidence="1" type="ORF">ACFQEV_11840</name>
</gene>
<reference evidence="1 2" key="1">
    <citation type="journal article" date="2019" name="Int. J. Syst. Evol. Microbiol.">
        <title>The Global Catalogue of Microorganisms (GCM) 10K type strain sequencing project: providing services to taxonomists for standard genome sequencing and annotation.</title>
        <authorList>
            <consortium name="The Broad Institute Genomics Platform"/>
            <consortium name="The Broad Institute Genome Sequencing Center for Infectious Disease"/>
            <person name="Wu L."/>
            <person name="Ma J."/>
        </authorList>
    </citation>
    <scope>NUCLEOTIDE SEQUENCE [LARGE SCALE GENOMIC DNA]</scope>
    <source>
        <strain evidence="1 2">YIM 94188</strain>
    </source>
</reference>
<dbReference type="RefSeq" id="WP_379696128.1">
    <property type="nucleotide sequence ID" value="NZ_JBHSXH010000015.1"/>
</dbReference>
<dbReference type="EMBL" id="JBHSXH010000015">
    <property type="protein sequence ID" value="MFC6825676.1"/>
    <property type="molecule type" value="Genomic_DNA"/>
</dbReference>
<organism evidence="1 2">
    <name type="scientific">Halopelagius fulvigenes</name>
    <dbReference type="NCBI Taxonomy" id="1198324"/>
    <lineage>
        <taxon>Archaea</taxon>
        <taxon>Methanobacteriati</taxon>
        <taxon>Methanobacteriota</taxon>
        <taxon>Stenosarchaea group</taxon>
        <taxon>Halobacteria</taxon>
        <taxon>Halobacteriales</taxon>
        <taxon>Haloferacaceae</taxon>
    </lineage>
</organism>
<protein>
    <submittedName>
        <fullName evidence="1">Uncharacterized protein</fullName>
    </submittedName>
</protein>
<evidence type="ECO:0000313" key="1">
    <source>
        <dbReference type="EMBL" id="MFC6825676.1"/>
    </source>
</evidence>
<dbReference type="Proteomes" id="UP001596408">
    <property type="component" value="Unassembled WGS sequence"/>
</dbReference>
<dbReference type="AlphaFoldDB" id="A0ABD5TYJ4"/>
<accession>A0ABD5TYJ4</accession>
<comment type="caution">
    <text evidence="1">The sequence shown here is derived from an EMBL/GenBank/DDBJ whole genome shotgun (WGS) entry which is preliminary data.</text>
</comment>
<proteinExistence type="predicted"/>
<evidence type="ECO:0000313" key="2">
    <source>
        <dbReference type="Proteomes" id="UP001596408"/>
    </source>
</evidence>
<sequence>MPKQYASRAALERELDYSPLDFGIESETDWNDLLDESLQTATERVDGWTTSEHTWTDADDAPYTISEAVIRLARARILRIHEDGIASEDLVSGAGYDYRSPKELHADIKGDLRDMGYRRLGGGSRHITSTNFSDS</sequence>